<keyword evidence="3" id="KW-1185">Reference proteome</keyword>
<reference evidence="2 3" key="1">
    <citation type="submission" date="2024-09" db="EMBL/GenBank/DDBJ databases">
        <title>Laminarin stimulates single cell rates of sulfate reduction while oxygen inhibits transcriptomic activity in coastal marine sediment.</title>
        <authorList>
            <person name="Lindsay M."/>
            <person name="Orcutt B."/>
            <person name="Emerson D."/>
            <person name="Stepanauskas R."/>
            <person name="D'Angelo T."/>
        </authorList>
    </citation>
    <scope>NUCLEOTIDE SEQUENCE [LARGE SCALE GENOMIC DNA]</scope>
    <source>
        <strain evidence="2">SAG AM-311-K15</strain>
    </source>
</reference>
<comment type="caution">
    <text evidence="2">The sequence shown here is derived from an EMBL/GenBank/DDBJ whole genome shotgun (WGS) entry which is preliminary data.</text>
</comment>
<proteinExistence type="predicted"/>
<name>A0ABV6YY07_UNCC1</name>
<dbReference type="Proteomes" id="UP001594351">
    <property type="component" value="Unassembled WGS sequence"/>
</dbReference>
<feature type="transmembrane region" description="Helical" evidence="1">
    <location>
        <begin position="127"/>
        <end position="145"/>
    </location>
</feature>
<evidence type="ECO:0000313" key="2">
    <source>
        <dbReference type="EMBL" id="MFC1851081.1"/>
    </source>
</evidence>
<feature type="transmembrane region" description="Helical" evidence="1">
    <location>
        <begin position="20"/>
        <end position="42"/>
    </location>
</feature>
<organism evidence="2 3">
    <name type="scientific">candidate division CSSED10-310 bacterium</name>
    <dbReference type="NCBI Taxonomy" id="2855610"/>
    <lineage>
        <taxon>Bacteria</taxon>
        <taxon>Bacteria division CSSED10-310</taxon>
    </lineage>
</organism>
<feature type="transmembrane region" description="Helical" evidence="1">
    <location>
        <begin position="72"/>
        <end position="90"/>
    </location>
</feature>
<evidence type="ECO:0000313" key="3">
    <source>
        <dbReference type="Proteomes" id="UP001594351"/>
    </source>
</evidence>
<evidence type="ECO:0008006" key="4">
    <source>
        <dbReference type="Google" id="ProtNLM"/>
    </source>
</evidence>
<evidence type="ECO:0000256" key="1">
    <source>
        <dbReference type="SAM" id="Phobius"/>
    </source>
</evidence>
<feature type="transmembrane region" description="Helical" evidence="1">
    <location>
        <begin position="48"/>
        <end position="65"/>
    </location>
</feature>
<accession>A0ABV6YY07</accession>
<keyword evidence="1" id="KW-1133">Transmembrane helix</keyword>
<feature type="transmembrane region" description="Helical" evidence="1">
    <location>
        <begin position="151"/>
        <end position="171"/>
    </location>
</feature>
<protein>
    <recommendedName>
        <fullName evidence="4">DUF5668 domain-containing protein</fullName>
    </recommendedName>
</protein>
<gene>
    <name evidence="2" type="ORF">ACFL27_12880</name>
</gene>
<sequence>MKPATVYRRETKIIRIDKTFSPLAFTCILVGILLILENYSLILGISKWWPIFPLLIGIGMGHLFVVRGLGDLVMIGMATYLVSVSIFFFYLNIVGWLRLKELWPVFIGLLGLSFLSVVAFGGGRRIYYFLSFFLIVLSIFFFVIFTVDTRLWPLSLILFGLSILIVTQGEFS</sequence>
<feature type="transmembrane region" description="Helical" evidence="1">
    <location>
        <begin position="102"/>
        <end position="120"/>
    </location>
</feature>
<dbReference type="EMBL" id="JBHPBY010000151">
    <property type="protein sequence ID" value="MFC1851081.1"/>
    <property type="molecule type" value="Genomic_DNA"/>
</dbReference>
<keyword evidence="1" id="KW-0812">Transmembrane</keyword>
<keyword evidence="1" id="KW-0472">Membrane</keyword>